<keyword evidence="3" id="KW-1185">Reference proteome</keyword>
<evidence type="ECO:0000313" key="3">
    <source>
        <dbReference type="Proteomes" id="UP000293550"/>
    </source>
</evidence>
<feature type="region of interest" description="Disordered" evidence="1">
    <location>
        <begin position="1"/>
        <end position="22"/>
    </location>
</feature>
<sequence>MPLPTNNSRPSLPYTPDQSLPNNQRFNLLGKRPPTAQMLDAEFNSLQDDVNMLAHGINEVEAGNIPGFDDPLNANKVLKTDGHGTLSFTLINSNQMAPNSVVEAALAPQSVTSPKIGDGAITSAKIASDSIQNRHLQANSVNTNELVDQAVTSEKLAPISVQTASIEDQAVTTDKIADRAITTAEIADRAVTTAKIANAAVSTLQLGLGAVTTNELSNLAVTNPKVALKAIRDTNIDAQGSATSTVLMATGSGNVSFNKISSASFDGSLIQDGTTLGSINGYSLGAVGGLIFCMFQIISGSDSSLQWKGFNIRRATCTMEDDFGDCLVTVTYRRRSPGHLIGFAASNIYSPTYSDTGFTYRTPHHTTASYLILAYLPEGS</sequence>
<accession>A0A4Q7DJV5</accession>
<evidence type="ECO:0000313" key="2">
    <source>
        <dbReference type="EMBL" id="RZI46640.1"/>
    </source>
</evidence>
<dbReference type="RefSeq" id="WP_130153736.1">
    <property type="nucleotide sequence ID" value="NZ_SCFB01000004.1"/>
</dbReference>
<gene>
    <name evidence="2" type="ORF">EQU50_03380</name>
</gene>
<evidence type="ECO:0000256" key="1">
    <source>
        <dbReference type="SAM" id="MobiDB-lite"/>
    </source>
</evidence>
<dbReference type="Proteomes" id="UP000293550">
    <property type="component" value="Unassembled WGS sequence"/>
</dbReference>
<comment type="caution">
    <text evidence="2">The sequence shown here is derived from an EMBL/GenBank/DDBJ whole genome shotgun (WGS) entry which is preliminary data.</text>
</comment>
<organism evidence="2 3">
    <name type="scientific">Candidatus Finniella inopinata</name>
    <dbReference type="NCBI Taxonomy" id="1696036"/>
    <lineage>
        <taxon>Bacteria</taxon>
        <taxon>Pseudomonadati</taxon>
        <taxon>Pseudomonadota</taxon>
        <taxon>Alphaproteobacteria</taxon>
        <taxon>Holosporales</taxon>
        <taxon>Candidatus Paracaedibacteraceae</taxon>
        <taxon>Candidatus Finniella</taxon>
    </lineage>
</organism>
<dbReference type="AlphaFoldDB" id="A0A4Q7DJV5"/>
<dbReference type="EMBL" id="SCFB01000004">
    <property type="protein sequence ID" value="RZI46640.1"/>
    <property type="molecule type" value="Genomic_DNA"/>
</dbReference>
<reference evidence="2 3" key="1">
    <citation type="submission" date="2018-10" db="EMBL/GenBank/DDBJ databases">
        <title>An updated phylogeny of the Alphaproteobacteria reveals that the parasitic Rickettsiales and Holosporales have independent origins.</title>
        <authorList>
            <person name="Munoz-Gomez S.A."/>
            <person name="Hess S."/>
            <person name="Burger G."/>
            <person name="Lang B.F."/>
            <person name="Susko E."/>
            <person name="Slamovits C.H."/>
            <person name="Roger A.J."/>
        </authorList>
    </citation>
    <scope>NUCLEOTIDE SEQUENCE [LARGE SCALE GENOMIC DNA]</scope>
    <source>
        <strain evidence="2">HOLO01</strain>
    </source>
</reference>
<protein>
    <recommendedName>
        <fullName evidence="4">Tail fiber protein</fullName>
    </recommendedName>
</protein>
<evidence type="ECO:0008006" key="4">
    <source>
        <dbReference type="Google" id="ProtNLM"/>
    </source>
</evidence>
<dbReference type="OrthoDB" id="2985197at2"/>
<proteinExistence type="predicted"/>
<name>A0A4Q7DJV5_9PROT</name>